<evidence type="ECO:0000313" key="2">
    <source>
        <dbReference type="EMBL" id="MCE3217180.1"/>
    </source>
</evidence>
<feature type="compositionally biased region" description="Basic residues" evidence="1">
    <location>
        <begin position="46"/>
        <end position="56"/>
    </location>
</feature>
<evidence type="ECO:0000313" key="3">
    <source>
        <dbReference type="Proteomes" id="UP000823775"/>
    </source>
</evidence>
<dbReference type="Proteomes" id="UP000823775">
    <property type="component" value="Unassembled WGS sequence"/>
</dbReference>
<feature type="compositionally biased region" description="Acidic residues" evidence="1">
    <location>
        <begin position="26"/>
        <end position="40"/>
    </location>
</feature>
<comment type="caution">
    <text evidence="2">The sequence shown here is derived from an EMBL/GenBank/DDBJ whole genome shotgun (WGS) entry which is preliminary data.</text>
</comment>
<proteinExistence type="predicted"/>
<accession>A0ABS8WW44</accession>
<keyword evidence="3" id="KW-1185">Reference proteome</keyword>
<organism evidence="2 3">
    <name type="scientific">Datura stramonium</name>
    <name type="common">Jimsonweed</name>
    <name type="synonym">Common thornapple</name>
    <dbReference type="NCBI Taxonomy" id="4076"/>
    <lineage>
        <taxon>Eukaryota</taxon>
        <taxon>Viridiplantae</taxon>
        <taxon>Streptophyta</taxon>
        <taxon>Embryophyta</taxon>
        <taxon>Tracheophyta</taxon>
        <taxon>Spermatophyta</taxon>
        <taxon>Magnoliopsida</taxon>
        <taxon>eudicotyledons</taxon>
        <taxon>Gunneridae</taxon>
        <taxon>Pentapetalae</taxon>
        <taxon>asterids</taxon>
        <taxon>lamiids</taxon>
        <taxon>Solanales</taxon>
        <taxon>Solanaceae</taxon>
        <taxon>Solanoideae</taxon>
        <taxon>Datureae</taxon>
        <taxon>Datura</taxon>
    </lineage>
</organism>
<protein>
    <submittedName>
        <fullName evidence="2">Uncharacterized protein</fullName>
    </submittedName>
</protein>
<reference evidence="2 3" key="1">
    <citation type="journal article" date="2021" name="BMC Genomics">
        <title>Datura genome reveals duplications of psychoactive alkaloid biosynthetic genes and high mutation rate following tissue culture.</title>
        <authorList>
            <person name="Rajewski A."/>
            <person name="Carter-House D."/>
            <person name="Stajich J."/>
            <person name="Litt A."/>
        </authorList>
    </citation>
    <scope>NUCLEOTIDE SEQUENCE [LARGE SCALE GENOMIC DNA]</scope>
    <source>
        <strain evidence="2">AR-01</strain>
    </source>
</reference>
<dbReference type="EMBL" id="JACEIK010016075">
    <property type="protein sequence ID" value="MCE3217180.1"/>
    <property type="molecule type" value="Genomic_DNA"/>
</dbReference>
<feature type="region of interest" description="Disordered" evidence="1">
    <location>
        <begin position="26"/>
        <end position="56"/>
    </location>
</feature>
<evidence type="ECO:0000256" key="1">
    <source>
        <dbReference type="SAM" id="MobiDB-lite"/>
    </source>
</evidence>
<name>A0ABS8WW44_DATST</name>
<feature type="non-terminal residue" evidence="2">
    <location>
        <position position="128"/>
    </location>
</feature>
<feature type="region of interest" description="Disordered" evidence="1">
    <location>
        <begin position="78"/>
        <end position="97"/>
    </location>
</feature>
<gene>
    <name evidence="2" type="ORF">HAX54_010899</name>
</gene>
<sequence length="128" mass="14351">MLNIKKYRAKREEWPVIAVVVLLSDDSDEEEEYEEEEEEGNERAGKFNKKAPRSKAGCKRADACKVCDRHDPFGANVFKRGHATQPKKSLLCSKNNDQQDISIDRSSDPISAMPHLITPAHAIATVLS</sequence>